<dbReference type="SUPFAM" id="SSF90123">
    <property type="entry name" value="ABC transporter transmembrane region"/>
    <property type="match status" value="2"/>
</dbReference>
<evidence type="ECO:0000256" key="5">
    <source>
        <dbReference type="ARBA" id="ARBA00022840"/>
    </source>
</evidence>
<evidence type="ECO:0000256" key="4">
    <source>
        <dbReference type="ARBA" id="ARBA00022741"/>
    </source>
</evidence>
<evidence type="ECO:0000256" key="9">
    <source>
        <dbReference type="SAM" id="Phobius"/>
    </source>
</evidence>
<dbReference type="Pfam" id="PF00664">
    <property type="entry name" value="ABC_membrane"/>
    <property type="match status" value="2"/>
</dbReference>
<reference evidence="12" key="1">
    <citation type="submission" date="2020-11" db="EMBL/GenBank/DDBJ databases">
        <authorList>
            <consortium name="DOE Joint Genome Institute"/>
            <person name="Ahrendt S."/>
            <person name="Riley R."/>
            <person name="Andreopoulos W."/>
            <person name="Labutti K."/>
            <person name="Pangilinan J."/>
            <person name="Ruiz-Duenas F.J."/>
            <person name="Barrasa J.M."/>
            <person name="Sanchez-Garcia M."/>
            <person name="Camarero S."/>
            <person name="Miyauchi S."/>
            <person name="Serrano A."/>
            <person name="Linde D."/>
            <person name="Babiker R."/>
            <person name="Drula E."/>
            <person name="Ayuso-Fernandez I."/>
            <person name="Pacheco R."/>
            <person name="Padilla G."/>
            <person name="Ferreira P."/>
            <person name="Barriuso J."/>
            <person name="Kellner H."/>
            <person name="Castanera R."/>
            <person name="Alfaro M."/>
            <person name="Ramirez L."/>
            <person name="Pisabarro A.G."/>
            <person name="Kuo A."/>
            <person name="Tritt A."/>
            <person name="Lipzen A."/>
            <person name="He G."/>
            <person name="Yan M."/>
            <person name="Ng V."/>
            <person name="Cullen D."/>
            <person name="Martin F."/>
            <person name="Rosso M.-N."/>
            <person name="Henrissat B."/>
            <person name="Hibbett D."/>
            <person name="Martinez A.T."/>
            <person name="Grigoriev I.V."/>
        </authorList>
    </citation>
    <scope>NUCLEOTIDE SEQUENCE</scope>
    <source>
        <strain evidence="12">MF-IS2</strain>
    </source>
</reference>
<feature type="transmembrane region" description="Helical" evidence="9">
    <location>
        <begin position="1296"/>
        <end position="1320"/>
    </location>
</feature>
<dbReference type="CDD" id="cd18596">
    <property type="entry name" value="ABC_6TM_VMR1_D1_like"/>
    <property type="match status" value="1"/>
</dbReference>
<dbReference type="PANTHER" id="PTHR24223:SF415">
    <property type="entry name" value="FI20190P1"/>
    <property type="match status" value="1"/>
</dbReference>
<feature type="transmembrane region" description="Helical" evidence="9">
    <location>
        <begin position="1326"/>
        <end position="1345"/>
    </location>
</feature>
<keyword evidence="13" id="KW-1185">Reference proteome</keyword>
<dbReference type="GO" id="GO:0140359">
    <property type="term" value="F:ABC-type transporter activity"/>
    <property type="evidence" value="ECO:0007669"/>
    <property type="project" value="InterPro"/>
</dbReference>
<dbReference type="PROSITE" id="PS00211">
    <property type="entry name" value="ABC_TRANSPORTER_1"/>
    <property type="match status" value="1"/>
</dbReference>
<comment type="subcellular location">
    <subcellularLocation>
        <location evidence="1">Membrane</location>
    </subcellularLocation>
</comment>
<keyword evidence="5" id="KW-0067">ATP-binding</keyword>
<feature type="transmembrane region" description="Helical" evidence="9">
    <location>
        <begin position="452"/>
        <end position="469"/>
    </location>
</feature>
<dbReference type="InterPro" id="IPR036640">
    <property type="entry name" value="ABC1_TM_sf"/>
</dbReference>
<evidence type="ECO:0000313" key="13">
    <source>
        <dbReference type="Proteomes" id="UP000807342"/>
    </source>
</evidence>
<dbReference type="PROSITE" id="PS50893">
    <property type="entry name" value="ABC_TRANSPORTER_2"/>
    <property type="match status" value="1"/>
</dbReference>
<dbReference type="InterPro" id="IPR050173">
    <property type="entry name" value="ABC_transporter_C-like"/>
</dbReference>
<sequence>MSLCSGKYPLDFGDSCVRASWGAFVPGSFVFALCVFSIPVPKPIRHLFEPITRQFRSFLTLQEAEALDAQALGFDDRDTRADAIHAPHPAPLWRTIAFAFVGTVETLWWLAHISYLLYDDAQNWWTGARALILALVWLYTVIRPITRPTATLPFDVVVIYLLLLGASILELGGILYDYGVYDNPLPGKWTFAAIWVNLFAVVGVLGIVLRMPFALPSERVKKEDIGRTISQEDYATLWSWITFWWVYPIVRKGRAITLNEDDVWNLSPTQQSRPMFAKFSQTKRPTLLRRLWATNSLDFTLDFCLTLISVGFKYAGPFFLMRILDEIDNEKPTRANKGKAYIYAFLAFACTLAKAQADVQHLWFNRRAATRIRSELTASIYEKALKRKDYSGVVNKDKDKGAEGHAEKKSKSEKEAEKEKADDPKAGADVGKIVNLMSGDVDKIRFSVSGIYLLYSIPVEITTAGVFLYRLLGSSAFVGFAILLLGSPLNNALSKRAVRIHKGVMTTRDKRMGVVNELIGAVKFIKFFAWEDRWIQRALDARENEMKWMVKARSNSILLYSLWTCTPIFISIGTFFAYVAQGNNLTISTAFTAITLFSMIREPLNTLPGWIVLYLQTGVSIKRISVYLDEDEVSEQVSSLKKDNTAPPTSNLDPAEHGVGFIDASFKWNEVPEDKVDITKKDDTKGKSPETSVSTGLSTLVDSVSAEASVASGMDIVDEDHRFELRDLNIRFPEGALTVVTGPTGSGKTALMMALLGEMTTTSGKIMMDKDPSKVDSENGLMHSMSYAAQLPWLQHRSIKDNILFGYPFDEERYKAVVEACALGPDLDMLEDGDETEIGARGVSLSGGQKARVALARAVYARTKCVLLDDPLSAVDSHTSRFLYEHLLRGPLLADRTVILVTHHVELVLPGAYYLVRMLDGRIDTHGTIKSLRAQGILDHITHDAEVEVQKNQAAIVTTEEILTQTIDSEAEAGPNRDNEQAKKDNVAKKPRKLIEDEHRETGSVKWKVYKSYLKASSYWTWVILGTLMVITELLAFGDKFWIKTWGEAYGRPEKGTVLQYVLGSFSVVNHEVPMDGYSSSHSHLYTYRSMPKFGFGISGINWPDAASHPYFYIGIYAVIGLSASLVNVLSISAQFTGALRASRILFKKLLETVVRATFRFHDTTPQGRMLNRFSKDIETIDMSLAGSLQSVNSSLASFFAAILAVTFVFPSFLIPAFFIGFAYRELAIGYLNTGRDLRRMESNTRSPIFSDFGELLEGIVTVRAFSVENRFLNNIHGKIDVTTKMWYTFWMTNRWLLLNFDALGGLSVLVASLFSIAMLTDGAGWAGLCITSAMTFTVSVYWACRNWTELELNLNSVERVVEYLDLPQEPPAIIESNRVPAYWPSSANNDSLVIVENLTIKYAPE</sequence>
<dbReference type="CDD" id="cd18604">
    <property type="entry name" value="ABC_6TM_VMR1_D2_like"/>
    <property type="match status" value="1"/>
</dbReference>
<dbReference type="InterPro" id="IPR017871">
    <property type="entry name" value="ABC_transporter-like_CS"/>
</dbReference>
<feature type="transmembrane region" description="Helical" evidence="9">
    <location>
        <begin position="475"/>
        <end position="493"/>
    </location>
</feature>
<dbReference type="InterPro" id="IPR011527">
    <property type="entry name" value="ABC1_TM_dom"/>
</dbReference>
<feature type="domain" description="ABC transmembrane type-1" evidence="11">
    <location>
        <begin position="1094"/>
        <end position="1353"/>
    </location>
</feature>
<feature type="transmembrane region" description="Helical" evidence="9">
    <location>
        <begin position="1019"/>
        <end position="1037"/>
    </location>
</feature>
<feature type="region of interest" description="Disordered" evidence="8">
    <location>
        <begin position="396"/>
        <end position="425"/>
    </location>
</feature>
<feature type="non-terminal residue" evidence="12">
    <location>
        <position position="1406"/>
    </location>
</feature>
<dbReference type="GO" id="GO:0016020">
    <property type="term" value="C:membrane"/>
    <property type="evidence" value="ECO:0007669"/>
    <property type="project" value="UniProtKB-SubCell"/>
</dbReference>
<feature type="domain" description="ABC transporter" evidence="10">
    <location>
        <begin position="704"/>
        <end position="945"/>
    </location>
</feature>
<evidence type="ECO:0000313" key="12">
    <source>
        <dbReference type="EMBL" id="KAF9442983.1"/>
    </source>
</evidence>
<dbReference type="CDD" id="cd03250">
    <property type="entry name" value="ABCC_MRP_domain1"/>
    <property type="match status" value="1"/>
</dbReference>
<keyword evidence="2" id="KW-0813">Transport</keyword>
<feature type="transmembrane region" description="Helical" evidence="9">
    <location>
        <begin position="1111"/>
        <end position="1134"/>
    </location>
</feature>
<name>A0A9P5X1A8_9AGAR</name>
<evidence type="ECO:0008006" key="14">
    <source>
        <dbReference type="Google" id="ProtNLM"/>
    </source>
</evidence>
<dbReference type="PROSITE" id="PS50929">
    <property type="entry name" value="ABC_TM1F"/>
    <property type="match status" value="2"/>
</dbReference>
<feature type="transmembrane region" description="Helical" evidence="9">
    <location>
        <begin position="154"/>
        <end position="176"/>
    </location>
</feature>
<dbReference type="SMART" id="SM00382">
    <property type="entry name" value="AAA"/>
    <property type="match status" value="1"/>
</dbReference>
<protein>
    <recommendedName>
        <fullName evidence="14">Multidrug resistance-associated ABC transporter</fullName>
    </recommendedName>
</protein>
<keyword evidence="6 9" id="KW-1133">Transmembrane helix</keyword>
<keyword evidence="4" id="KW-0547">Nucleotide-binding</keyword>
<feature type="transmembrane region" description="Helical" evidence="9">
    <location>
        <begin position="96"/>
        <end position="118"/>
    </location>
</feature>
<dbReference type="GO" id="GO:0016887">
    <property type="term" value="F:ATP hydrolysis activity"/>
    <property type="evidence" value="ECO:0007669"/>
    <property type="project" value="InterPro"/>
</dbReference>
<organism evidence="12 13">
    <name type="scientific">Macrolepiota fuliginosa MF-IS2</name>
    <dbReference type="NCBI Taxonomy" id="1400762"/>
    <lineage>
        <taxon>Eukaryota</taxon>
        <taxon>Fungi</taxon>
        <taxon>Dikarya</taxon>
        <taxon>Basidiomycota</taxon>
        <taxon>Agaricomycotina</taxon>
        <taxon>Agaricomycetes</taxon>
        <taxon>Agaricomycetidae</taxon>
        <taxon>Agaricales</taxon>
        <taxon>Agaricineae</taxon>
        <taxon>Agaricaceae</taxon>
        <taxon>Macrolepiota</taxon>
    </lineage>
</organism>
<feature type="region of interest" description="Disordered" evidence="8">
    <location>
        <begin position="967"/>
        <end position="995"/>
    </location>
</feature>
<proteinExistence type="predicted"/>
<feature type="transmembrane region" description="Helical" evidence="9">
    <location>
        <begin position="340"/>
        <end position="357"/>
    </location>
</feature>
<dbReference type="Gene3D" id="1.20.1560.10">
    <property type="entry name" value="ABC transporter type 1, transmembrane domain"/>
    <property type="match status" value="2"/>
</dbReference>
<comment type="caution">
    <text evidence="12">The sequence shown here is derived from an EMBL/GenBank/DDBJ whole genome shotgun (WGS) entry which is preliminary data.</text>
</comment>
<dbReference type="InterPro" id="IPR003439">
    <property type="entry name" value="ABC_transporter-like_ATP-bd"/>
</dbReference>
<dbReference type="SUPFAM" id="SSF52540">
    <property type="entry name" value="P-loop containing nucleoside triphosphate hydrolases"/>
    <property type="match status" value="1"/>
</dbReference>
<keyword evidence="7 9" id="KW-0472">Membrane</keyword>
<dbReference type="OrthoDB" id="6500128at2759"/>
<feature type="domain" description="ABC transmembrane type-1" evidence="11">
    <location>
        <begin position="303"/>
        <end position="616"/>
    </location>
</feature>
<feature type="transmembrane region" description="Helical" evidence="9">
    <location>
        <begin position="188"/>
        <end position="209"/>
    </location>
</feature>
<evidence type="ECO:0000256" key="2">
    <source>
        <dbReference type="ARBA" id="ARBA00022448"/>
    </source>
</evidence>
<evidence type="ECO:0000256" key="8">
    <source>
        <dbReference type="SAM" id="MobiDB-lite"/>
    </source>
</evidence>
<dbReference type="EMBL" id="MU151536">
    <property type="protein sequence ID" value="KAF9442983.1"/>
    <property type="molecule type" value="Genomic_DNA"/>
</dbReference>
<feature type="transmembrane region" description="Helical" evidence="9">
    <location>
        <begin position="20"/>
        <end position="40"/>
    </location>
</feature>
<evidence type="ECO:0000256" key="1">
    <source>
        <dbReference type="ARBA" id="ARBA00004370"/>
    </source>
</evidence>
<evidence type="ECO:0000259" key="11">
    <source>
        <dbReference type="PROSITE" id="PS50929"/>
    </source>
</evidence>
<evidence type="ECO:0000256" key="3">
    <source>
        <dbReference type="ARBA" id="ARBA00022692"/>
    </source>
</evidence>
<dbReference type="PANTHER" id="PTHR24223">
    <property type="entry name" value="ATP-BINDING CASSETTE SUB-FAMILY C"/>
    <property type="match status" value="1"/>
</dbReference>
<feature type="transmembrane region" description="Helical" evidence="9">
    <location>
        <begin position="1199"/>
        <end position="1224"/>
    </location>
</feature>
<dbReference type="Pfam" id="PF00005">
    <property type="entry name" value="ABC_tran"/>
    <property type="match status" value="1"/>
</dbReference>
<feature type="compositionally biased region" description="Basic and acidic residues" evidence="8">
    <location>
        <begin position="975"/>
        <end position="995"/>
    </location>
</feature>
<gene>
    <name evidence="12" type="ORF">P691DRAFT_713861</name>
</gene>
<dbReference type="InterPro" id="IPR027417">
    <property type="entry name" value="P-loop_NTPase"/>
</dbReference>
<keyword evidence="3 9" id="KW-0812">Transmembrane</keyword>
<evidence type="ECO:0000259" key="10">
    <source>
        <dbReference type="PROSITE" id="PS50893"/>
    </source>
</evidence>
<feature type="transmembrane region" description="Helical" evidence="9">
    <location>
        <begin position="299"/>
        <end position="320"/>
    </location>
</feature>
<evidence type="ECO:0000256" key="6">
    <source>
        <dbReference type="ARBA" id="ARBA00022989"/>
    </source>
</evidence>
<dbReference type="Proteomes" id="UP000807342">
    <property type="component" value="Unassembled WGS sequence"/>
</dbReference>
<feature type="transmembrane region" description="Helical" evidence="9">
    <location>
        <begin position="557"/>
        <end position="579"/>
    </location>
</feature>
<feature type="transmembrane region" description="Helical" evidence="9">
    <location>
        <begin position="124"/>
        <end position="142"/>
    </location>
</feature>
<dbReference type="InterPro" id="IPR003593">
    <property type="entry name" value="AAA+_ATPase"/>
</dbReference>
<evidence type="ECO:0000256" key="7">
    <source>
        <dbReference type="ARBA" id="ARBA00023136"/>
    </source>
</evidence>
<accession>A0A9P5X1A8</accession>
<dbReference type="GO" id="GO:0005524">
    <property type="term" value="F:ATP binding"/>
    <property type="evidence" value="ECO:0007669"/>
    <property type="project" value="UniProtKB-KW"/>
</dbReference>
<dbReference type="Gene3D" id="3.40.50.300">
    <property type="entry name" value="P-loop containing nucleotide triphosphate hydrolases"/>
    <property type="match status" value="1"/>
</dbReference>